<keyword evidence="4" id="KW-0175">Coiled coil</keyword>
<dbReference type="Pfam" id="PF14689">
    <property type="entry name" value="SPOB_a"/>
    <property type="match status" value="1"/>
</dbReference>
<evidence type="ECO:0000256" key="1">
    <source>
        <dbReference type="ARBA" id="ARBA00022553"/>
    </source>
</evidence>
<evidence type="ECO:0000256" key="2">
    <source>
        <dbReference type="ARBA" id="ARBA00022679"/>
    </source>
</evidence>
<gene>
    <name evidence="7" type="ORF">ENP88_05365</name>
</gene>
<dbReference type="PRINTS" id="PR00344">
    <property type="entry name" value="BCTRLSENSOR"/>
</dbReference>
<dbReference type="CDD" id="cd00075">
    <property type="entry name" value="HATPase"/>
    <property type="match status" value="1"/>
</dbReference>
<feature type="transmembrane region" description="Helical" evidence="5">
    <location>
        <begin position="35"/>
        <end position="55"/>
    </location>
</feature>
<evidence type="ECO:0000259" key="6">
    <source>
        <dbReference type="PROSITE" id="PS50109"/>
    </source>
</evidence>
<dbReference type="GO" id="GO:0000155">
    <property type="term" value="F:phosphorelay sensor kinase activity"/>
    <property type="evidence" value="ECO:0007669"/>
    <property type="project" value="InterPro"/>
</dbReference>
<feature type="transmembrane region" description="Helical" evidence="5">
    <location>
        <begin position="105"/>
        <end position="125"/>
    </location>
</feature>
<dbReference type="InterPro" id="IPR004358">
    <property type="entry name" value="Sig_transdc_His_kin-like_C"/>
</dbReference>
<feature type="transmembrane region" description="Helical" evidence="5">
    <location>
        <begin position="166"/>
        <end position="188"/>
    </location>
</feature>
<feature type="transmembrane region" description="Helical" evidence="5">
    <location>
        <begin position="137"/>
        <end position="154"/>
    </location>
</feature>
<reference evidence="7" key="1">
    <citation type="journal article" date="2020" name="mSystems">
        <title>Genome- and Community-Level Interaction Insights into Carbon Utilization and Element Cycling Functions of Hydrothermarchaeota in Hydrothermal Sediment.</title>
        <authorList>
            <person name="Zhou Z."/>
            <person name="Liu Y."/>
            <person name="Xu W."/>
            <person name="Pan J."/>
            <person name="Luo Z.H."/>
            <person name="Li M."/>
        </authorList>
    </citation>
    <scope>NUCLEOTIDE SEQUENCE [LARGE SCALE GENOMIC DNA]</scope>
    <source>
        <strain evidence="7">SpSt-26</strain>
    </source>
</reference>
<name>A0A7J2TJ12_ARCFL</name>
<keyword evidence="5" id="KW-0812">Transmembrane</keyword>
<evidence type="ECO:0000256" key="5">
    <source>
        <dbReference type="SAM" id="Phobius"/>
    </source>
</evidence>
<proteinExistence type="predicted"/>
<organism evidence="7">
    <name type="scientific">Archaeoglobus fulgidus</name>
    <dbReference type="NCBI Taxonomy" id="2234"/>
    <lineage>
        <taxon>Archaea</taxon>
        <taxon>Methanobacteriati</taxon>
        <taxon>Methanobacteriota</taxon>
        <taxon>Archaeoglobi</taxon>
        <taxon>Archaeoglobales</taxon>
        <taxon>Archaeoglobaceae</taxon>
        <taxon>Archaeoglobus</taxon>
    </lineage>
</organism>
<dbReference type="InterPro" id="IPR003594">
    <property type="entry name" value="HATPase_dom"/>
</dbReference>
<feature type="transmembrane region" description="Helical" evidence="5">
    <location>
        <begin position="5"/>
        <end position="23"/>
    </location>
</feature>
<feature type="transmembrane region" description="Helical" evidence="5">
    <location>
        <begin position="62"/>
        <end position="85"/>
    </location>
</feature>
<dbReference type="Pfam" id="PF02518">
    <property type="entry name" value="HATPase_c"/>
    <property type="match status" value="1"/>
</dbReference>
<comment type="caution">
    <text evidence="7">The sequence shown here is derived from an EMBL/GenBank/DDBJ whole genome shotgun (WGS) entry which is preliminary data.</text>
</comment>
<dbReference type="SUPFAM" id="SSF55890">
    <property type="entry name" value="Sporulation response regulatory protein Spo0B"/>
    <property type="match status" value="1"/>
</dbReference>
<dbReference type="InterPro" id="IPR016120">
    <property type="entry name" value="Sig_transdc_His_kin_SpoOB"/>
</dbReference>
<dbReference type="Gene3D" id="3.30.565.10">
    <property type="entry name" value="Histidine kinase-like ATPase, C-terminal domain"/>
    <property type="match status" value="1"/>
</dbReference>
<accession>A0A7J2TJ12</accession>
<dbReference type="SMART" id="SM00387">
    <property type="entry name" value="HATPase_c"/>
    <property type="match status" value="1"/>
</dbReference>
<dbReference type="Gene3D" id="1.10.287.130">
    <property type="match status" value="1"/>
</dbReference>
<dbReference type="PROSITE" id="PS50109">
    <property type="entry name" value="HIS_KIN"/>
    <property type="match status" value="1"/>
</dbReference>
<feature type="coiled-coil region" evidence="4">
    <location>
        <begin position="252"/>
        <end position="282"/>
    </location>
</feature>
<evidence type="ECO:0000256" key="4">
    <source>
        <dbReference type="SAM" id="Coils"/>
    </source>
</evidence>
<keyword evidence="2" id="KW-0808">Transferase</keyword>
<evidence type="ECO:0000256" key="3">
    <source>
        <dbReference type="ARBA" id="ARBA00022777"/>
    </source>
</evidence>
<dbReference type="SUPFAM" id="SSF55874">
    <property type="entry name" value="ATPase domain of HSP90 chaperone/DNA topoisomerase II/histidine kinase"/>
    <property type="match status" value="1"/>
</dbReference>
<dbReference type="InterPro" id="IPR005467">
    <property type="entry name" value="His_kinase_dom"/>
</dbReference>
<dbReference type="InterPro" id="IPR036890">
    <property type="entry name" value="HATPase_C_sf"/>
</dbReference>
<sequence>MAFKHLIIITISFGIPIAVPIFLGDLLPVSPADYAYLYLISLCILSLVISAFLALKWSGDQRLFILALLSTILINLLAILLSYRATTARDCEEALREIITEMPEISSLLFVLSYLPMLTFGIWKIGKEIAFVRLKDLAISIAIAISLGILLFLLNLQPMEPKVKEVFGLMGFMDVLMISAFAILFRMYRETDAKFYYWIVLLFFFLNFIGDSMIVAGFTAFAMPVIFYAMSFAGVFGGFAYVYSKKLPALSYRELVEEKDRLAELYKKLNEMQEVLSIMNRMLRHDVKNKLQIILGYIEIYLLEKNEIYLQKAIEAVEETNVYLNKIRDLERAISADRSVLKPKNIREVIEDVMKFYKVNYSIEGNCFALADDAIYSVIDNIVNNALKHGKTEKIDFKLSEFNGECEIRIIDYGVGIPSDLKRKIFEMGFTLDTTTGSGLGLYVVKKVVERYGGRVWVEDTKPRGATFVIRLRSRNA</sequence>
<evidence type="ECO:0000313" key="7">
    <source>
        <dbReference type="EMBL" id="HEH35567.1"/>
    </source>
</evidence>
<dbReference type="PANTHER" id="PTHR43547:SF2">
    <property type="entry name" value="HYBRID SIGNAL TRANSDUCTION HISTIDINE KINASE C"/>
    <property type="match status" value="1"/>
</dbReference>
<dbReference type="AlphaFoldDB" id="A0A7J2TJ12"/>
<keyword evidence="5" id="KW-1133">Transmembrane helix</keyword>
<keyword evidence="5" id="KW-0472">Membrane</keyword>
<protein>
    <submittedName>
        <fullName evidence="7">HAMP domain-containing histidine kinase</fullName>
    </submittedName>
</protein>
<dbReference type="PANTHER" id="PTHR43547">
    <property type="entry name" value="TWO-COMPONENT HISTIDINE KINASE"/>
    <property type="match status" value="1"/>
</dbReference>
<dbReference type="EMBL" id="DSLA01000084">
    <property type="protein sequence ID" value="HEH35567.1"/>
    <property type="molecule type" value="Genomic_DNA"/>
</dbReference>
<keyword evidence="3 7" id="KW-0418">Kinase</keyword>
<dbReference type="InterPro" id="IPR039506">
    <property type="entry name" value="SPOB_a"/>
</dbReference>
<keyword evidence="1" id="KW-0597">Phosphoprotein</keyword>
<feature type="transmembrane region" description="Helical" evidence="5">
    <location>
        <begin position="195"/>
        <end position="219"/>
    </location>
</feature>
<feature type="transmembrane region" description="Helical" evidence="5">
    <location>
        <begin position="225"/>
        <end position="243"/>
    </location>
</feature>
<feature type="domain" description="Histidine kinase" evidence="6">
    <location>
        <begin position="282"/>
        <end position="476"/>
    </location>
</feature>